<gene>
    <name evidence="2" type="ORF">DUU30_21785</name>
</gene>
<evidence type="ECO:0000256" key="1">
    <source>
        <dbReference type="SAM" id="Phobius"/>
    </source>
</evidence>
<dbReference type="EMBL" id="AAGVVP010000037">
    <property type="protein sequence ID" value="EBS5479112.1"/>
    <property type="molecule type" value="Genomic_DNA"/>
</dbReference>
<comment type="caution">
    <text evidence="2">The sequence shown here is derived from an EMBL/GenBank/DDBJ whole genome shotgun (WGS) entry which is preliminary data.</text>
</comment>
<keyword evidence="1" id="KW-0472">Membrane</keyword>
<dbReference type="AlphaFoldDB" id="A0A5V0BRV7"/>
<sequence>MGDMLIYRKSLLGNKLEPTVNNSLIFLILSAQFGIASYGWVIPAPPLPCEITAFFTPSERNNAHDSVG</sequence>
<organism evidence="2">
    <name type="scientific">Salmonella virchow</name>
    <dbReference type="NCBI Taxonomy" id="48409"/>
    <lineage>
        <taxon>Bacteria</taxon>
        <taxon>Pseudomonadati</taxon>
        <taxon>Pseudomonadota</taxon>
        <taxon>Gammaproteobacteria</taxon>
        <taxon>Enterobacterales</taxon>
        <taxon>Enterobacteriaceae</taxon>
        <taxon>Salmonella</taxon>
    </lineage>
</organism>
<proteinExistence type="predicted"/>
<protein>
    <submittedName>
        <fullName evidence="2">Uncharacterized protein</fullName>
    </submittedName>
</protein>
<evidence type="ECO:0000313" key="2">
    <source>
        <dbReference type="EMBL" id="EBS5479112.1"/>
    </source>
</evidence>
<keyword evidence="1" id="KW-1133">Transmembrane helix</keyword>
<name>A0A5V0BRV7_SALVI</name>
<reference evidence="2" key="1">
    <citation type="submission" date="2018-07" db="EMBL/GenBank/DDBJ databases">
        <authorList>
            <person name="Ashton P.M."/>
            <person name="Dallman T."/>
            <person name="Nair S."/>
            <person name="De Pinna E."/>
            <person name="Peters T."/>
            <person name="Grant K."/>
        </authorList>
    </citation>
    <scope>NUCLEOTIDE SEQUENCE</scope>
    <source>
        <strain evidence="2">218457</strain>
    </source>
</reference>
<keyword evidence="1" id="KW-0812">Transmembrane</keyword>
<feature type="transmembrane region" description="Helical" evidence="1">
    <location>
        <begin position="20"/>
        <end position="41"/>
    </location>
</feature>
<accession>A0A5V0BRV7</accession>